<comment type="subcellular location">
    <subcellularLocation>
        <location evidence="1">Cell membrane</location>
        <topology evidence="1">Multi-pass membrane protein</topology>
    </subcellularLocation>
</comment>
<keyword evidence="4 9" id="KW-1133">Transmembrane helix</keyword>
<protein>
    <submittedName>
        <fullName evidence="11">Uncharacterized protein</fullName>
    </submittedName>
</protein>
<feature type="region of interest" description="Disordered" evidence="8">
    <location>
        <begin position="843"/>
        <end position="875"/>
    </location>
</feature>
<evidence type="ECO:0000256" key="5">
    <source>
        <dbReference type="ARBA" id="ARBA00023136"/>
    </source>
</evidence>
<dbReference type="AlphaFoldDB" id="E2A777"/>
<evidence type="ECO:0000256" key="8">
    <source>
        <dbReference type="SAM" id="MobiDB-lite"/>
    </source>
</evidence>
<dbReference type="Gene3D" id="1.10.287.70">
    <property type="match status" value="1"/>
</dbReference>
<feature type="transmembrane region" description="Helical" evidence="9">
    <location>
        <begin position="340"/>
        <end position="358"/>
    </location>
</feature>
<evidence type="ECO:0000313" key="11">
    <source>
        <dbReference type="EMBL" id="EFN70733.1"/>
    </source>
</evidence>
<feature type="signal peptide" evidence="10">
    <location>
        <begin position="1"/>
        <end position="19"/>
    </location>
</feature>
<feature type="compositionally biased region" description="Polar residues" evidence="8">
    <location>
        <begin position="702"/>
        <end position="721"/>
    </location>
</feature>
<keyword evidence="7" id="KW-0325">Glycoprotein</keyword>
<dbReference type="SUPFAM" id="SSF53850">
    <property type="entry name" value="Periplasmic binding protein-like II"/>
    <property type="match status" value="1"/>
</dbReference>
<name>E2A777_CAMFO</name>
<keyword evidence="2" id="KW-1003">Cell membrane</keyword>
<reference evidence="11 12" key="1">
    <citation type="journal article" date="2010" name="Science">
        <title>Genomic comparison of the ants Camponotus floridanus and Harpegnathos saltator.</title>
        <authorList>
            <person name="Bonasio R."/>
            <person name="Zhang G."/>
            <person name="Ye C."/>
            <person name="Mutti N.S."/>
            <person name="Fang X."/>
            <person name="Qin N."/>
            <person name="Donahue G."/>
            <person name="Yang P."/>
            <person name="Li Q."/>
            <person name="Li C."/>
            <person name="Zhang P."/>
            <person name="Huang Z."/>
            <person name="Berger S.L."/>
            <person name="Reinberg D."/>
            <person name="Wang J."/>
            <person name="Liebig J."/>
        </authorList>
    </citation>
    <scope>NUCLEOTIDE SEQUENCE [LARGE SCALE GENOMIC DNA]</scope>
    <source>
        <strain evidence="12">C129</strain>
    </source>
</reference>
<evidence type="ECO:0000256" key="6">
    <source>
        <dbReference type="ARBA" id="ARBA00023170"/>
    </source>
</evidence>
<dbReference type="PANTHER" id="PTHR42643:SF38">
    <property type="entry name" value="IONOTROPIC RECEPTOR 100A"/>
    <property type="match status" value="1"/>
</dbReference>
<evidence type="ECO:0000256" key="3">
    <source>
        <dbReference type="ARBA" id="ARBA00022692"/>
    </source>
</evidence>
<sequence>MSPTISFCLVMSMLTAAKSTTNTYKIARESHSLKSMENENLKIILNYVRNKQEFCPPIFSLVFSDIQSNFVDLVSKYIASESIVSYKITMNDLSQKYTWQNRIDLTWIFFIDNINLLKFFMRENYIWKATNQYLVIITAPIPLSRDIFQTIWKTYSVYRIIFVSIEDDFRCLSRYLPFDKNRQNEYGVVRKICLTNRTNNIELYTNFENLNGYPIRVIVFRSLMMDVTFDKDTKTNEYKGLDANAMVLLEKSMGAHFNINVLSTNFTKANWQDPFHSSLQYIEDNNAEIIITSFFIHQYHEYQRYEFTASVYEDKLCLIAPTAGFIPKSYMPIMPFASDLWTALAIYNVLVSVLWFLIKYYSGSFRRQETVLLPLTRVEFVFSQRSNLPPRIHPYIESCFDLVETSCYPLKENGGPGSMSQRAFLFGTLFFGLIIVDLYQSYLVSGLSNPFHYPELNTLEDVANSNLTIVTKYRNLKEHTFAENTTLDKKLRSKTKIIISDKPINDLVAFGKKVIAIARYSSTKLDDLSKYFDADGNELLHRVEECPTTYLLSYVMSLHSPYRDRVNVLLLRMQQTGLINLWYDSYDLDKGPVFYEAYYPDAHDAYQEKRNLDRKVLETSFQVPFERFAYSAEIADRPSSIIFDKNRQAANIEEISKFIRRAISRDLENWNSLETYLDRVSIDQNWPTQQKVYSKENRGNKGDNSYSFQDNQRSLDLSSQSNPEILRKLEEHDTRQRPNYFEEIDAEGNAMMKKISNPQVIDSPSIDVASDSLFPENIFQPRPQIIRYTFFKKPTSRLDQQAEKVINNSTPRNYGDNLIRQEIADKNSRVEDNVKVASIEVSELPRHKTRHHHGEWPKRDYSIHHQSEEKKSKDA</sequence>
<keyword evidence="12" id="KW-1185">Reference proteome</keyword>
<dbReference type="PANTHER" id="PTHR42643">
    <property type="entry name" value="IONOTROPIC RECEPTOR 20A-RELATED"/>
    <property type="match status" value="1"/>
</dbReference>
<feature type="transmembrane region" description="Helical" evidence="9">
    <location>
        <begin position="423"/>
        <end position="442"/>
    </location>
</feature>
<dbReference type="GO" id="GO:0005886">
    <property type="term" value="C:plasma membrane"/>
    <property type="evidence" value="ECO:0007669"/>
    <property type="project" value="UniProtKB-SubCell"/>
</dbReference>
<feature type="compositionally biased region" description="Basic and acidic residues" evidence="8">
    <location>
        <begin position="854"/>
        <end position="875"/>
    </location>
</feature>
<evidence type="ECO:0000256" key="1">
    <source>
        <dbReference type="ARBA" id="ARBA00004651"/>
    </source>
</evidence>
<evidence type="ECO:0000256" key="9">
    <source>
        <dbReference type="SAM" id="Phobius"/>
    </source>
</evidence>
<keyword evidence="10" id="KW-0732">Signal</keyword>
<keyword evidence="6" id="KW-0675">Receptor</keyword>
<feature type="chain" id="PRO_5003156929" evidence="10">
    <location>
        <begin position="20"/>
        <end position="875"/>
    </location>
</feature>
<dbReference type="InParanoid" id="E2A777"/>
<dbReference type="Proteomes" id="UP000000311">
    <property type="component" value="Unassembled WGS sequence"/>
</dbReference>
<keyword evidence="5 9" id="KW-0472">Membrane</keyword>
<evidence type="ECO:0000256" key="2">
    <source>
        <dbReference type="ARBA" id="ARBA00022475"/>
    </source>
</evidence>
<dbReference type="EMBL" id="GL437267">
    <property type="protein sequence ID" value="EFN70733.1"/>
    <property type="molecule type" value="Genomic_DNA"/>
</dbReference>
<gene>
    <name evidence="11" type="ORF">EAG_06616</name>
</gene>
<accession>E2A777</accession>
<proteinExistence type="predicted"/>
<keyword evidence="3 9" id="KW-0812">Transmembrane</keyword>
<evidence type="ECO:0000256" key="4">
    <source>
        <dbReference type="ARBA" id="ARBA00022989"/>
    </source>
</evidence>
<dbReference type="OrthoDB" id="8195814at2759"/>
<organism evidence="12">
    <name type="scientific">Camponotus floridanus</name>
    <name type="common">Florida carpenter ant</name>
    <dbReference type="NCBI Taxonomy" id="104421"/>
    <lineage>
        <taxon>Eukaryota</taxon>
        <taxon>Metazoa</taxon>
        <taxon>Ecdysozoa</taxon>
        <taxon>Arthropoda</taxon>
        <taxon>Hexapoda</taxon>
        <taxon>Insecta</taxon>
        <taxon>Pterygota</taxon>
        <taxon>Neoptera</taxon>
        <taxon>Endopterygota</taxon>
        <taxon>Hymenoptera</taxon>
        <taxon>Apocrita</taxon>
        <taxon>Aculeata</taxon>
        <taxon>Formicoidea</taxon>
        <taxon>Formicidae</taxon>
        <taxon>Formicinae</taxon>
        <taxon>Camponotus</taxon>
    </lineage>
</organism>
<feature type="region of interest" description="Disordered" evidence="8">
    <location>
        <begin position="693"/>
        <end position="721"/>
    </location>
</feature>
<dbReference type="InterPro" id="IPR052192">
    <property type="entry name" value="Insect_Ionotropic_Sensory_Rcpt"/>
</dbReference>
<evidence type="ECO:0000256" key="7">
    <source>
        <dbReference type="ARBA" id="ARBA00023180"/>
    </source>
</evidence>
<evidence type="ECO:0000256" key="10">
    <source>
        <dbReference type="SAM" id="SignalP"/>
    </source>
</evidence>
<evidence type="ECO:0000313" key="12">
    <source>
        <dbReference type="Proteomes" id="UP000000311"/>
    </source>
</evidence>